<keyword evidence="2" id="KW-1185">Reference proteome</keyword>
<sequence>MYIRNIGLLADFDSLGFRAASCLKLEETLWEEANLSLLHKVS</sequence>
<protein>
    <submittedName>
        <fullName evidence="1">Uncharacterized protein</fullName>
    </submittedName>
</protein>
<reference evidence="1 2" key="1">
    <citation type="journal article" date="2013" name="PLoS ONE">
        <title>The first genomic and proteomic characterization of a deep-sea sulfate reducer: insights into the piezophilic lifestyle of Desulfovibrio piezophilus.</title>
        <authorList>
            <person name="Pradel N."/>
            <person name="Ji B."/>
            <person name="Gimenez G."/>
            <person name="Talla E."/>
            <person name="Lenoble P."/>
            <person name="Garel M."/>
            <person name="Tamburini C."/>
            <person name="Fourquet P."/>
            <person name="Lebrun R."/>
            <person name="Bertin P."/>
            <person name="Denis Y."/>
            <person name="Pophillat M."/>
            <person name="Barbe V."/>
            <person name="Ollivier B."/>
            <person name="Dolla A."/>
        </authorList>
    </citation>
    <scope>NUCLEOTIDE SEQUENCE [LARGE SCALE GENOMIC DNA]</scope>
    <source>
        <strain evidence="2">DSM 10523 / SB164P1</strain>
    </source>
</reference>
<dbReference type="EMBL" id="FO203427">
    <property type="protein sequence ID" value="CCH49844.1"/>
    <property type="molecule type" value="Genomic_DNA"/>
</dbReference>
<evidence type="ECO:0000313" key="1">
    <source>
        <dbReference type="EMBL" id="CCH49844.1"/>
    </source>
</evidence>
<gene>
    <name evidence="1" type="ordered locus">BN4_12611</name>
</gene>
<dbReference type="PATRIC" id="fig|879567.3.peg.2798"/>
<dbReference type="KEGG" id="dpi:BN4_12611"/>
<organism evidence="1 2">
    <name type="scientific">Pseudodesulfovibrio piezophilus (strain DSM 21447 / JCM 15486 / C1TLV30)</name>
    <name type="common">Desulfovibrio piezophilus</name>
    <dbReference type="NCBI Taxonomy" id="1322246"/>
    <lineage>
        <taxon>Bacteria</taxon>
        <taxon>Pseudomonadati</taxon>
        <taxon>Thermodesulfobacteriota</taxon>
        <taxon>Desulfovibrionia</taxon>
        <taxon>Desulfovibrionales</taxon>
        <taxon>Desulfovibrionaceae</taxon>
    </lineage>
</organism>
<evidence type="ECO:0000313" key="2">
    <source>
        <dbReference type="Proteomes" id="UP000011724"/>
    </source>
</evidence>
<dbReference type="Proteomes" id="UP000011724">
    <property type="component" value="Chromosome"/>
</dbReference>
<reference evidence="2" key="2">
    <citation type="journal article" date="2013" name="Stand. Genomic Sci.">
        <title>Complete genome sequence of Desulfocapsa sulfexigens, a marine deltaproteobacterium specialized in disproportionating inorganic sulfur compounds.</title>
        <authorList>
            <person name="Finster K.W."/>
            <person name="Kjeldsen K.U."/>
            <person name="Kube M."/>
            <person name="Reinhardt R."/>
            <person name="Mussmann M."/>
            <person name="Amann R."/>
            <person name="Schreiber L."/>
        </authorList>
    </citation>
    <scope>NUCLEOTIDE SEQUENCE [LARGE SCALE GENOMIC DNA]</scope>
    <source>
        <strain evidence="2">DSM 10523 / SB164P1</strain>
    </source>
</reference>
<name>M1WRY9_PSEP2</name>
<accession>M1WRY9</accession>
<dbReference type="STRING" id="1322246.BN4_12611"/>
<proteinExistence type="predicted"/>
<dbReference type="AlphaFoldDB" id="M1WRY9"/>
<dbReference type="HOGENOM" id="CLU_3250534_0_0_7"/>